<evidence type="ECO:0000256" key="3">
    <source>
        <dbReference type="ARBA" id="ARBA00022603"/>
    </source>
</evidence>
<name>A0A382SHY5_9ZZZZ</name>
<sequence>MIEKRKQEKSIAVKKQRFFGRRISRKLSNSKIILLKNSLPNYEITTRNIKSFLINKKNRGNDVFWLEIGFGSGEHLINQALKNPNIFFIGCDLYINGIVSLLNQILEKNINNIAIFTEDARELVNRSPKDLFSKVFILFPDPWPKKRHFKRRLINQEFLNSLSRAM</sequence>
<protein>
    <recommendedName>
        <fullName evidence="2">tRNA (guanine(46)-N(7))-methyltransferase</fullName>
        <ecNumber evidence="2">2.1.1.33</ecNumber>
    </recommendedName>
</protein>
<dbReference type="PROSITE" id="PS51625">
    <property type="entry name" value="SAM_MT_TRMB"/>
    <property type="match status" value="1"/>
</dbReference>
<evidence type="ECO:0000256" key="1">
    <source>
        <dbReference type="ARBA" id="ARBA00000142"/>
    </source>
</evidence>
<dbReference type="EMBL" id="UINC01129049">
    <property type="protein sequence ID" value="SVD09192.1"/>
    <property type="molecule type" value="Genomic_DNA"/>
</dbReference>
<keyword evidence="6" id="KW-0819">tRNA processing</keyword>
<dbReference type="InterPro" id="IPR003358">
    <property type="entry name" value="tRNA_(Gua-N-7)_MeTrfase_Trmb"/>
</dbReference>
<dbReference type="Gene3D" id="3.40.50.150">
    <property type="entry name" value="Vaccinia Virus protein VP39"/>
    <property type="match status" value="1"/>
</dbReference>
<dbReference type="PANTHER" id="PTHR23417:SF14">
    <property type="entry name" value="PENTACOTRIPEPTIDE-REPEAT REGION OF PRORP DOMAIN-CONTAINING PROTEIN"/>
    <property type="match status" value="1"/>
</dbReference>
<keyword evidence="5" id="KW-0949">S-adenosyl-L-methionine</keyword>
<feature type="non-terminal residue" evidence="7">
    <location>
        <position position="166"/>
    </location>
</feature>
<comment type="catalytic activity">
    <reaction evidence="1">
        <text>guanosine(46) in tRNA + S-adenosyl-L-methionine = N(7)-methylguanosine(46) in tRNA + S-adenosyl-L-homocysteine</text>
        <dbReference type="Rhea" id="RHEA:42708"/>
        <dbReference type="Rhea" id="RHEA-COMP:10188"/>
        <dbReference type="Rhea" id="RHEA-COMP:10189"/>
        <dbReference type="ChEBI" id="CHEBI:57856"/>
        <dbReference type="ChEBI" id="CHEBI:59789"/>
        <dbReference type="ChEBI" id="CHEBI:74269"/>
        <dbReference type="ChEBI" id="CHEBI:74480"/>
        <dbReference type="EC" id="2.1.1.33"/>
    </reaction>
</comment>
<dbReference type="AlphaFoldDB" id="A0A382SHY5"/>
<keyword evidence="3" id="KW-0489">Methyltransferase</keyword>
<evidence type="ECO:0000256" key="5">
    <source>
        <dbReference type="ARBA" id="ARBA00022691"/>
    </source>
</evidence>
<gene>
    <name evidence="7" type="ORF">METZ01_LOCUS362046</name>
</gene>
<dbReference type="EC" id="2.1.1.33" evidence="2"/>
<keyword evidence="4" id="KW-0808">Transferase</keyword>
<accession>A0A382SHY5</accession>
<dbReference type="Pfam" id="PF02390">
    <property type="entry name" value="Methyltransf_4"/>
    <property type="match status" value="1"/>
</dbReference>
<dbReference type="InterPro" id="IPR029063">
    <property type="entry name" value="SAM-dependent_MTases_sf"/>
</dbReference>
<evidence type="ECO:0000256" key="6">
    <source>
        <dbReference type="ARBA" id="ARBA00022694"/>
    </source>
</evidence>
<dbReference type="SUPFAM" id="SSF53335">
    <property type="entry name" value="S-adenosyl-L-methionine-dependent methyltransferases"/>
    <property type="match status" value="1"/>
</dbReference>
<dbReference type="GO" id="GO:0008176">
    <property type="term" value="F:tRNA (guanine(46)-N7)-methyltransferase activity"/>
    <property type="evidence" value="ECO:0007669"/>
    <property type="project" value="UniProtKB-EC"/>
</dbReference>
<reference evidence="7" key="1">
    <citation type="submission" date="2018-05" db="EMBL/GenBank/DDBJ databases">
        <authorList>
            <person name="Lanie J.A."/>
            <person name="Ng W.-L."/>
            <person name="Kazmierczak K.M."/>
            <person name="Andrzejewski T.M."/>
            <person name="Davidsen T.M."/>
            <person name="Wayne K.J."/>
            <person name="Tettelin H."/>
            <person name="Glass J.I."/>
            <person name="Rusch D."/>
            <person name="Podicherti R."/>
            <person name="Tsui H.-C.T."/>
            <person name="Winkler M.E."/>
        </authorList>
    </citation>
    <scope>NUCLEOTIDE SEQUENCE</scope>
</reference>
<dbReference type="PANTHER" id="PTHR23417">
    <property type="entry name" value="3-DEOXY-D-MANNO-OCTULOSONIC-ACID TRANSFERASE/TRNA GUANINE-N 7 - -METHYLTRANSFERASE"/>
    <property type="match status" value="1"/>
</dbReference>
<evidence type="ECO:0000256" key="4">
    <source>
        <dbReference type="ARBA" id="ARBA00022679"/>
    </source>
</evidence>
<organism evidence="7">
    <name type="scientific">marine metagenome</name>
    <dbReference type="NCBI Taxonomy" id="408172"/>
    <lineage>
        <taxon>unclassified sequences</taxon>
        <taxon>metagenomes</taxon>
        <taxon>ecological metagenomes</taxon>
    </lineage>
</organism>
<proteinExistence type="predicted"/>
<evidence type="ECO:0000256" key="2">
    <source>
        <dbReference type="ARBA" id="ARBA00011977"/>
    </source>
</evidence>
<dbReference type="GO" id="GO:0043527">
    <property type="term" value="C:tRNA methyltransferase complex"/>
    <property type="evidence" value="ECO:0007669"/>
    <property type="project" value="TreeGrafter"/>
</dbReference>
<evidence type="ECO:0000313" key="7">
    <source>
        <dbReference type="EMBL" id="SVD09192.1"/>
    </source>
</evidence>